<evidence type="ECO:0000256" key="1">
    <source>
        <dbReference type="ARBA" id="ARBA00009995"/>
    </source>
</evidence>
<dbReference type="AlphaFoldDB" id="A0A834T6X6"/>
<dbReference type="CDD" id="cd03784">
    <property type="entry name" value="GT1_Gtf-like"/>
    <property type="match status" value="1"/>
</dbReference>
<organism evidence="3 4">
    <name type="scientific">Senna tora</name>
    <dbReference type="NCBI Taxonomy" id="362788"/>
    <lineage>
        <taxon>Eukaryota</taxon>
        <taxon>Viridiplantae</taxon>
        <taxon>Streptophyta</taxon>
        <taxon>Embryophyta</taxon>
        <taxon>Tracheophyta</taxon>
        <taxon>Spermatophyta</taxon>
        <taxon>Magnoliopsida</taxon>
        <taxon>eudicotyledons</taxon>
        <taxon>Gunneridae</taxon>
        <taxon>Pentapetalae</taxon>
        <taxon>rosids</taxon>
        <taxon>fabids</taxon>
        <taxon>Fabales</taxon>
        <taxon>Fabaceae</taxon>
        <taxon>Caesalpinioideae</taxon>
        <taxon>Cassia clade</taxon>
        <taxon>Senna</taxon>
    </lineage>
</organism>
<dbReference type="PANTHER" id="PTHR11926">
    <property type="entry name" value="GLUCOSYL/GLUCURONOSYL TRANSFERASES"/>
    <property type="match status" value="1"/>
</dbReference>
<comment type="similarity">
    <text evidence="1">Belongs to the UDP-glycosyltransferase family.</text>
</comment>
<protein>
    <submittedName>
        <fullName evidence="3">UDP-glycosyltransferase 87A1-like</fullName>
    </submittedName>
</protein>
<comment type="caution">
    <text evidence="3">The sequence shown here is derived from an EMBL/GenBank/DDBJ whole genome shotgun (WGS) entry which is preliminary data.</text>
</comment>
<dbReference type="Proteomes" id="UP000634136">
    <property type="component" value="Unassembled WGS sequence"/>
</dbReference>
<evidence type="ECO:0000313" key="3">
    <source>
        <dbReference type="EMBL" id="KAF7816161.1"/>
    </source>
</evidence>
<reference evidence="3" key="1">
    <citation type="submission" date="2020-09" db="EMBL/GenBank/DDBJ databases">
        <title>Genome-Enabled Discovery of Anthraquinone Biosynthesis in Senna tora.</title>
        <authorList>
            <person name="Kang S.-H."/>
            <person name="Pandey R.P."/>
            <person name="Lee C.-M."/>
            <person name="Sim J.-S."/>
            <person name="Jeong J.-T."/>
            <person name="Choi B.-S."/>
            <person name="Jung M."/>
            <person name="Ginzburg D."/>
            <person name="Zhao K."/>
            <person name="Won S.Y."/>
            <person name="Oh T.-J."/>
            <person name="Yu Y."/>
            <person name="Kim N.-H."/>
            <person name="Lee O.R."/>
            <person name="Lee T.-H."/>
            <person name="Bashyal P."/>
            <person name="Kim T.-S."/>
            <person name="Lee W.-H."/>
            <person name="Kawkins C."/>
            <person name="Kim C.-K."/>
            <person name="Kim J.S."/>
            <person name="Ahn B.O."/>
            <person name="Rhee S.Y."/>
            <person name="Sohng J.K."/>
        </authorList>
    </citation>
    <scope>NUCLEOTIDE SEQUENCE</scope>
    <source>
        <tissue evidence="3">Leaf</tissue>
    </source>
</reference>
<evidence type="ECO:0000256" key="2">
    <source>
        <dbReference type="ARBA" id="ARBA00022679"/>
    </source>
</evidence>
<keyword evidence="2 3" id="KW-0808">Transferase</keyword>
<dbReference type="OrthoDB" id="5835829at2759"/>
<dbReference type="SUPFAM" id="SSF53756">
    <property type="entry name" value="UDP-Glycosyltransferase/glycogen phosphorylase"/>
    <property type="match status" value="1"/>
</dbReference>
<name>A0A834T6X6_9FABA</name>
<dbReference type="InterPro" id="IPR002213">
    <property type="entry name" value="UDP_glucos_trans"/>
</dbReference>
<proteinExistence type="inferred from homology"/>
<dbReference type="GO" id="GO:0080043">
    <property type="term" value="F:quercetin 3-O-glucosyltransferase activity"/>
    <property type="evidence" value="ECO:0007669"/>
    <property type="project" value="TreeGrafter"/>
</dbReference>
<sequence>MDMCGSLKGHVVAMPYPSRGHVNPMMNLCKFLASTRPHEIVITFVVTQEWLGFIGSYPKPDSIRFASIPNVIPLESQIAAVTKTRAPFEQLLDQLEPPVTAIVADVELGWPTAVANRRNIPVALLWTMSASFYCTIHHLNILSSNRRLAVHLFDEHTELIPKISSSEEVGDLRNLLHENDPRFLELLLECISQVPKTDYLLLNTIQELESAPINFLKPTFPFRLYPIGPAIPFMDSSPTNLDDPIIQNWLDSQPKMSVLYISLGSFLSVSSPQMEQLASALKTSGIRFLWVARSYAASTTGVLEPLWVEFNSRGCVRWCAYSGVSSVFGSRFELQENCGRVEEWAEGGGFVTREEILEVLRMVMDVESEEGKEIRERAREVKDMCRRGIARGGSSDINLTTFVQDILGVEGH</sequence>
<dbReference type="GO" id="GO:0080044">
    <property type="term" value="F:quercetin 7-O-glucosyltransferase activity"/>
    <property type="evidence" value="ECO:0007669"/>
    <property type="project" value="TreeGrafter"/>
</dbReference>
<keyword evidence="4" id="KW-1185">Reference proteome</keyword>
<dbReference type="EMBL" id="JAAIUW010000009">
    <property type="protein sequence ID" value="KAF7816161.1"/>
    <property type="molecule type" value="Genomic_DNA"/>
</dbReference>
<gene>
    <name evidence="3" type="ORF">G2W53_030130</name>
</gene>
<dbReference type="PANTHER" id="PTHR11926:SF774">
    <property type="entry name" value="UDP-GLYCOSYLTRANSFERASE 85A1-RELATED"/>
    <property type="match status" value="1"/>
</dbReference>
<evidence type="ECO:0000313" key="4">
    <source>
        <dbReference type="Proteomes" id="UP000634136"/>
    </source>
</evidence>
<accession>A0A834T6X6</accession>
<dbReference type="Gene3D" id="3.40.50.2000">
    <property type="entry name" value="Glycogen Phosphorylase B"/>
    <property type="match status" value="4"/>
</dbReference>